<dbReference type="PANTHER" id="PTHR31293">
    <property type="entry name" value="RNI-LIKE SUPERFAMILY PROTEIN"/>
    <property type="match status" value="1"/>
</dbReference>
<evidence type="ECO:0000313" key="3">
    <source>
        <dbReference type="Proteomes" id="UP000265566"/>
    </source>
</evidence>
<dbReference type="Proteomes" id="UP000265566">
    <property type="component" value="Chromosome 7"/>
</dbReference>
<evidence type="ECO:0000259" key="1">
    <source>
        <dbReference type="PROSITE" id="PS50181"/>
    </source>
</evidence>
<dbReference type="InterPro" id="IPR053781">
    <property type="entry name" value="F-box_AtFBL13-like"/>
</dbReference>
<dbReference type="AlphaFoldDB" id="A0A396H2R9"/>
<dbReference type="SUPFAM" id="SSF81383">
    <property type="entry name" value="F-box domain"/>
    <property type="match status" value="1"/>
</dbReference>
<accession>A0A396H2R9</accession>
<name>A0A396H2R9_MEDTR</name>
<dbReference type="InterPro" id="IPR036047">
    <property type="entry name" value="F-box-like_dom_sf"/>
</dbReference>
<dbReference type="CDD" id="cd22160">
    <property type="entry name" value="F-box_AtFBL13-like"/>
    <property type="match status" value="1"/>
</dbReference>
<dbReference type="InterPro" id="IPR001810">
    <property type="entry name" value="F-box_dom"/>
</dbReference>
<sequence length="203" mass="23502">MAEDIISTFPDPILCHILSFLETKQSVATSILSKRWKYLYLSVTTLYFTNTAEQRFTLFDENTLFRFNEFVYSVLLSRDPALPIKTFRLEVIYLFNPNGPSSSVFKWINFVLQRGVESLHLDVTLSINILNCRTLVDLKLSRFLVEEGFSSVLLPSLKILRLENISFTKLRHFMLIIMGCPIVEDLFAWTNLLSLKSGKDFVK</sequence>
<organism evidence="2 3">
    <name type="scientific">Medicago truncatula</name>
    <name type="common">Barrel medic</name>
    <name type="synonym">Medicago tribuloides</name>
    <dbReference type="NCBI Taxonomy" id="3880"/>
    <lineage>
        <taxon>Eukaryota</taxon>
        <taxon>Viridiplantae</taxon>
        <taxon>Streptophyta</taxon>
        <taxon>Embryophyta</taxon>
        <taxon>Tracheophyta</taxon>
        <taxon>Spermatophyta</taxon>
        <taxon>Magnoliopsida</taxon>
        <taxon>eudicotyledons</taxon>
        <taxon>Gunneridae</taxon>
        <taxon>Pentapetalae</taxon>
        <taxon>rosids</taxon>
        <taxon>fabids</taxon>
        <taxon>Fabales</taxon>
        <taxon>Fabaceae</taxon>
        <taxon>Papilionoideae</taxon>
        <taxon>50 kb inversion clade</taxon>
        <taxon>NPAAA clade</taxon>
        <taxon>Hologalegina</taxon>
        <taxon>IRL clade</taxon>
        <taxon>Trifolieae</taxon>
        <taxon>Medicago</taxon>
    </lineage>
</organism>
<dbReference type="Gramene" id="rna39426">
    <property type="protein sequence ID" value="RHN45197.1"/>
    <property type="gene ID" value="gene39426"/>
</dbReference>
<dbReference type="InterPro" id="IPR055294">
    <property type="entry name" value="FBL60-like"/>
</dbReference>
<dbReference type="Pfam" id="PF00646">
    <property type="entry name" value="F-box"/>
    <property type="match status" value="1"/>
</dbReference>
<evidence type="ECO:0000313" key="2">
    <source>
        <dbReference type="EMBL" id="RHN45197.1"/>
    </source>
</evidence>
<dbReference type="PROSITE" id="PS50181">
    <property type="entry name" value="FBOX"/>
    <property type="match status" value="1"/>
</dbReference>
<proteinExistence type="predicted"/>
<gene>
    <name evidence="2" type="ORF">MtrunA17_Chr7g0227771</name>
</gene>
<dbReference type="Gene3D" id="1.20.1280.50">
    <property type="match status" value="1"/>
</dbReference>
<dbReference type="EMBL" id="PSQE01000007">
    <property type="protein sequence ID" value="RHN45197.1"/>
    <property type="molecule type" value="Genomic_DNA"/>
</dbReference>
<dbReference type="PANTHER" id="PTHR31293:SF12">
    <property type="entry name" value="RNI-LIKE SUPERFAMILY PROTEIN"/>
    <property type="match status" value="1"/>
</dbReference>
<feature type="domain" description="F-box" evidence="1">
    <location>
        <begin position="3"/>
        <end position="51"/>
    </location>
</feature>
<protein>
    <submittedName>
        <fullName evidence="2">Putative F-box domain, leucine-rich repeat domain, L domain-containing protein</fullName>
    </submittedName>
</protein>
<comment type="caution">
    <text evidence="2">The sequence shown here is derived from an EMBL/GenBank/DDBJ whole genome shotgun (WGS) entry which is preliminary data.</text>
</comment>
<reference evidence="3" key="1">
    <citation type="journal article" date="2018" name="Nat. Plants">
        <title>Whole-genome landscape of Medicago truncatula symbiotic genes.</title>
        <authorList>
            <person name="Pecrix Y."/>
            <person name="Staton S.E."/>
            <person name="Sallet E."/>
            <person name="Lelandais-Briere C."/>
            <person name="Moreau S."/>
            <person name="Carrere S."/>
            <person name="Blein T."/>
            <person name="Jardinaud M.F."/>
            <person name="Latrasse D."/>
            <person name="Zouine M."/>
            <person name="Zahm M."/>
            <person name="Kreplak J."/>
            <person name="Mayjonade B."/>
            <person name="Satge C."/>
            <person name="Perez M."/>
            <person name="Cauet S."/>
            <person name="Marande W."/>
            <person name="Chantry-Darmon C."/>
            <person name="Lopez-Roques C."/>
            <person name="Bouchez O."/>
            <person name="Berard A."/>
            <person name="Debelle F."/>
            <person name="Munos S."/>
            <person name="Bendahmane A."/>
            <person name="Berges H."/>
            <person name="Niebel A."/>
            <person name="Buitink J."/>
            <person name="Frugier F."/>
            <person name="Benhamed M."/>
            <person name="Crespi M."/>
            <person name="Gouzy J."/>
            <person name="Gamas P."/>
        </authorList>
    </citation>
    <scope>NUCLEOTIDE SEQUENCE [LARGE SCALE GENOMIC DNA]</scope>
    <source>
        <strain evidence="3">cv. Jemalong A17</strain>
    </source>
</reference>